<dbReference type="GO" id="GO:0016020">
    <property type="term" value="C:membrane"/>
    <property type="evidence" value="ECO:0007669"/>
    <property type="project" value="TreeGrafter"/>
</dbReference>
<dbReference type="EMBL" id="JARTCD010000084">
    <property type="protein sequence ID" value="KAJ8653144.1"/>
    <property type="molecule type" value="Genomic_DNA"/>
</dbReference>
<organism evidence="4 5">
    <name type="scientific">Lichtheimia ornata</name>
    <dbReference type="NCBI Taxonomy" id="688661"/>
    <lineage>
        <taxon>Eukaryota</taxon>
        <taxon>Fungi</taxon>
        <taxon>Fungi incertae sedis</taxon>
        <taxon>Mucoromycota</taxon>
        <taxon>Mucoromycotina</taxon>
        <taxon>Mucoromycetes</taxon>
        <taxon>Mucorales</taxon>
        <taxon>Lichtheimiaceae</taxon>
        <taxon>Lichtheimia</taxon>
    </lineage>
</organism>
<dbReference type="GO" id="GO:0003955">
    <property type="term" value="F:NAD(P)H dehydrogenase (quinone) activity"/>
    <property type="evidence" value="ECO:0007669"/>
    <property type="project" value="InterPro"/>
</dbReference>
<dbReference type="InterPro" id="IPR008254">
    <property type="entry name" value="Flavodoxin/NO_synth"/>
</dbReference>
<comment type="caution">
    <text evidence="4">The sequence shown here is derived from an EMBL/GenBank/DDBJ whole genome shotgun (WGS) entry which is preliminary data.</text>
</comment>
<dbReference type="InterPro" id="IPR010089">
    <property type="entry name" value="Flavoprotein_WrbA-like"/>
</dbReference>
<dbReference type="PANTHER" id="PTHR30546">
    <property type="entry name" value="FLAVODOXIN-RELATED PROTEIN WRBA-RELATED"/>
    <property type="match status" value="1"/>
</dbReference>
<dbReference type="NCBIfam" id="NF002999">
    <property type="entry name" value="PRK03767.1"/>
    <property type="match status" value="1"/>
</dbReference>
<evidence type="ECO:0000313" key="5">
    <source>
        <dbReference type="Proteomes" id="UP001234581"/>
    </source>
</evidence>
<dbReference type="Gene3D" id="3.40.50.360">
    <property type="match status" value="1"/>
</dbReference>
<dbReference type="InterPro" id="IPR029039">
    <property type="entry name" value="Flavoprotein-like_sf"/>
</dbReference>
<dbReference type="Pfam" id="PF03358">
    <property type="entry name" value="FMN_red"/>
    <property type="match status" value="1"/>
</dbReference>
<dbReference type="NCBIfam" id="TIGR01755">
    <property type="entry name" value="flav_wrbA"/>
    <property type="match status" value="1"/>
</dbReference>
<feature type="compositionally biased region" description="Low complexity" evidence="2">
    <location>
        <begin position="226"/>
        <end position="237"/>
    </location>
</feature>
<keyword evidence="5" id="KW-1185">Reference proteome</keyword>
<dbReference type="SUPFAM" id="SSF52218">
    <property type="entry name" value="Flavoproteins"/>
    <property type="match status" value="1"/>
</dbReference>
<accession>A0AAD7UUT8</accession>
<evidence type="ECO:0000256" key="2">
    <source>
        <dbReference type="SAM" id="MobiDB-lite"/>
    </source>
</evidence>
<proteinExistence type="inferred from homology"/>
<dbReference type="FunFam" id="3.40.50.360:FF:000001">
    <property type="entry name" value="NAD(P)H dehydrogenase (Quinone) FQR1-like"/>
    <property type="match status" value="1"/>
</dbReference>
<dbReference type="GO" id="GO:0010181">
    <property type="term" value="F:FMN binding"/>
    <property type="evidence" value="ECO:0007669"/>
    <property type="project" value="InterPro"/>
</dbReference>
<gene>
    <name evidence="4" type="ORF">O0I10_011193</name>
</gene>
<feature type="domain" description="Flavodoxin-like" evidence="3">
    <location>
        <begin position="4"/>
        <end position="190"/>
    </location>
</feature>
<reference evidence="4 5" key="1">
    <citation type="submission" date="2023-03" db="EMBL/GenBank/DDBJ databases">
        <title>Genome sequence of Lichtheimia ornata CBS 291.66.</title>
        <authorList>
            <person name="Mohabir J.T."/>
            <person name="Shea T.P."/>
            <person name="Kurbessoian T."/>
            <person name="Berby B."/>
            <person name="Fontaine J."/>
            <person name="Livny J."/>
            <person name="Gnirke A."/>
            <person name="Stajich J.E."/>
            <person name="Cuomo C.A."/>
        </authorList>
    </citation>
    <scope>NUCLEOTIDE SEQUENCE [LARGE SCALE GENOMIC DNA]</scope>
    <source>
        <strain evidence="4">CBS 291.66</strain>
    </source>
</reference>
<dbReference type="RefSeq" id="XP_058338058.1">
    <property type="nucleotide sequence ID" value="XM_058491163.1"/>
</dbReference>
<evidence type="ECO:0000313" key="4">
    <source>
        <dbReference type="EMBL" id="KAJ8653144.1"/>
    </source>
</evidence>
<dbReference type="Proteomes" id="UP001234581">
    <property type="component" value="Unassembled WGS sequence"/>
</dbReference>
<protein>
    <submittedName>
        <fullName evidence="4">NAD(P)H:quinone oxidoreductase, type IV</fullName>
    </submittedName>
</protein>
<evidence type="ECO:0000259" key="3">
    <source>
        <dbReference type="PROSITE" id="PS50902"/>
    </source>
</evidence>
<dbReference type="GeneID" id="83218594"/>
<comment type="similarity">
    <text evidence="1">Belongs to the WrbA family.</text>
</comment>
<sequence>MPKVFVLYYSTYGHVQTLSRHIKKGLESQGVEVETYQVPETLPEDVLEKMHAPPKSDDPVITVDKLKEADGFMLGIPTRFGSMPAQWKSFLDATGQLWASGALAGKFAGIFFSTASQHGGQESTAWTTITYLAHHGINYVPFGFANTHLFDNSEVVGGSAYGAGTVANGDGSRQPSEKELSIAETQGENFAKLLNTMHKGQGAASQEEIKEEKKEKTSQQDKPKEAPTTTTRAAAAPKPAPKDDEEPKKKNKCFCM</sequence>
<feature type="region of interest" description="Disordered" evidence="2">
    <location>
        <begin position="198"/>
        <end position="256"/>
    </location>
</feature>
<dbReference type="InterPro" id="IPR005025">
    <property type="entry name" value="FMN_Rdtase-like_dom"/>
</dbReference>
<dbReference type="PROSITE" id="PS50902">
    <property type="entry name" value="FLAVODOXIN_LIKE"/>
    <property type="match status" value="1"/>
</dbReference>
<evidence type="ECO:0000256" key="1">
    <source>
        <dbReference type="ARBA" id="ARBA00006961"/>
    </source>
</evidence>
<dbReference type="PANTHER" id="PTHR30546:SF23">
    <property type="entry name" value="FLAVOPROTEIN-LIKE PROTEIN YCP4-RELATED"/>
    <property type="match status" value="1"/>
</dbReference>
<dbReference type="AlphaFoldDB" id="A0AAD7UUT8"/>
<name>A0AAD7UUT8_9FUNG</name>
<feature type="compositionally biased region" description="Basic and acidic residues" evidence="2">
    <location>
        <begin position="207"/>
        <end position="225"/>
    </location>
</feature>